<keyword evidence="12" id="KW-1185">Reference proteome</keyword>
<feature type="transmembrane region" description="Helical" evidence="9">
    <location>
        <begin position="293"/>
        <end position="313"/>
    </location>
</feature>
<dbReference type="Pfam" id="PF00999">
    <property type="entry name" value="Na_H_Exchanger"/>
    <property type="match status" value="1"/>
</dbReference>
<sequence length="435" mass="46031">MDERFFSLDGYHILLVGCGLVIVAAYWLPRLLRGREPSASGLLILGGLLVFGVVPSVPAALDPLERPEIWERLSEFAVIIALFGTGLRIDRLGGRRLWSPTVRLLVVAMPLCILAVALLGLAIGMTMAGALLLAAVLAPTDPVLAGDVQVGAPHEGGEHPVRFALTTEAGLNDGLAFPFVYLAIMLAAAGGFGDWVAKWLGLYVVYKIAIGAIGGAVAGWLLGKVLFVFPRGNPLADSGSGVIALAGVLLTYGLTEMIEGYGFIAAFVMGLVLRRAEQSHAYHTRLHSFSEALEHAVTAIMLVMLGGAIPAVLPYLEWHHALIGLALVFLIRPISGLVSLAGTEFTWRERGVVAFFGVRGLGSIYYLAYAGGQIALVDEGPLWATVVFTILLSSLVHGFTAGTLVNAVTRYRGRSKRGRIDAASTGAIRTGEKGA</sequence>
<keyword evidence="4" id="KW-1003">Cell membrane</keyword>
<feature type="transmembrane region" description="Helical" evidence="9">
    <location>
        <begin position="204"/>
        <end position="222"/>
    </location>
</feature>
<keyword evidence="8 9" id="KW-0472">Membrane</keyword>
<keyword evidence="7" id="KW-0406">Ion transport</keyword>
<gene>
    <name evidence="11" type="ORF">EKN06_06945</name>
</gene>
<feature type="transmembrane region" description="Helical" evidence="9">
    <location>
        <begin position="41"/>
        <end position="61"/>
    </location>
</feature>
<dbReference type="GO" id="GO:0005886">
    <property type="term" value="C:plasma membrane"/>
    <property type="evidence" value="ECO:0007669"/>
    <property type="project" value="UniProtKB-SubCell"/>
</dbReference>
<feature type="transmembrane region" description="Helical" evidence="9">
    <location>
        <begin position="242"/>
        <end position="273"/>
    </location>
</feature>
<dbReference type="Gene3D" id="1.20.1530.20">
    <property type="match status" value="1"/>
</dbReference>
<keyword evidence="6 9" id="KW-1133">Transmembrane helix</keyword>
<keyword evidence="5 9" id="KW-0812">Transmembrane</keyword>
<feature type="transmembrane region" description="Helical" evidence="9">
    <location>
        <begin position="102"/>
        <end position="135"/>
    </location>
</feature>
<evidence type="ECO:0000256" key="7">
    <source>
        <dbReference type="ARBA" id="ARBA00023065"/>
    </source>
</evidence>
<dbReference type="AlphaFoldDB" id="A0A437GYY9"/>
<feature type="transmembrane region" description="Helical" evidence="9">
    <location>
        <begin position="12"/>
        <end position="29"/>
    </location>
</feature>
<dbReference type="GO" id="GO:1902600">
    <property type="term" value="P:proton transmembrane transport"/>
    <property type="evidence" value="ECO:0007669"/>
    <property type="project" value="InterPro"/>
</dbReference>
<dbReference type="OrthoDB" id="9810860at2"/>
<evidence type="ECO:0000256" key="8">
    <source>
        <dbReference type="ARBA" id="ARBA00023136"/>
    </source>
</evidence>
<evidence type="ECO:0000256" key="9">
    <source>
        <dbReference type="SAM" id="Phobius"/>
    </source>
</evidence>
<feature type="transmembrane region" description="Helical" evidence="9">
    <location>
        <begin position="73"/>
        <end position="90"/>
    </location>
</feature>
<evidence type="ECO:0000256" key="6">
    <source>
        <dbReference type="ARBA" id="ARBA00022989"/>
    </source>
</evidence>
<comment type="subcellular location">
    <subcellularLocation>
        <location evidence="1">Cell membrane</location>
        <topology evidence="1">Multi-pass membrane protein</topology>
    </subcellularLocation>
</comment>
<evidence type="ECO:0000256" key="3">
    <source>
        <dbReference type="ARBA" id="ARBA00022449"/>
    </source>
</evidence>
<evidence type="ECO:0000259" key="10">
    <source>
        <dbReference type="Pfam" id="PF00999"/>
    </source>
</evidence>
<evidence type="ECO:0000313" key="12">
    <source>
        <dbReference type="Proteomes" id="UP000283003"/>
    </source>
</evidence>
<dbReference type="GO" id="GO:0015297">
    <property type="term" value="F:antiporter activity"/>
    <property type="evidence" value="ECO:0007669"/>
    <property type="project" value="UniProtKB-KW"/>
</dbReference>
<keyword evidence="3" id="KW-0050">Antiport</keyword>
<dbReference type="PANTHER" id="PTHR32507:SF8">
    <property type="entry name" value="CNH1P"/>
    <property type="match status" value="1"/>
</dbReference>
<feature type="transmembrane region" description="Helical" evidence="9">
    <location>
        <begin position="382"/>
        <end position="409"/>
    </location>
</feature>
<dbReference type="Proteomes" id="UP000283003">
    <property type="component" value="Unassembled WGS sequence"/>
</dbReference>
<feature type="transmembrane region" description="Helical" evidence="9">
    <location>
        <begin position="319"/>
        <end position="340"/>
    </location>
</feature>
<dbReference type="InterPro" id="IPR006153">
    <property type="entry name" value="Cation/H_exchanger_TM"/>
</dbReference>
<feature type="transmembrane region" description="Helical" evidence="9">
    <location>
        <begin position="352"/>
        <end position="370"/>
    </location>
</feature>
<evidence type="ECO:0000313" key="11">
    <source>
        <dbReference type="EMBL" id="RVQ67670.1"/>
    </source>
</evidence>
<reference evidence="11 12" key="1">
    <citation type="submission" date="2018-12" db="EMBL/GenBank/DDBJ databases">
        <title>Croceicoccus ponticola sp. nov., a lipolytic bacterium isolated from seawater.</title>
        <authorList>
            <person name="Yoon J.-H."/>
        </authorList>
    </citation>
    <scope>NUCLEOTIDE SEQUENCE [LARGE SCALE GENOMIC DNA]</scope>
    <source>
        <strain evidence="11 12">GM-16</strain>
    </source>
</reference>
<feature type="domain" description="Cation/H+ exchanger transmembrane" evidence="10">
    <location>
        <begin position="27"/>
        <end position="406"/>
    </location>
</feature>
<dbReference type="RefSeq" id="WP_127612179.1">
    <property type="nucleotide sequence ID" value="NZ_RXOL01000002.1"/>
</dbReference>
<evidence type="ECO:0000256" key="2">
    <source>
        <dbReference type="ARBA" id="ARBA00022448"/>
    </source>
</evidence>
<evidence type="ECO:0000256" key="4">
    <source>
        <dbReference type="ARBA" id="ARBA00022475"/>
    </source>
</evidence>
<comment type="caution">
    <text evidence="11">The sequence shown here is derived from an EMBL/GenBank/DDBJ whole genome shotgun (WGS) entry which is preliminary data.</text>
</comment>
<accession>A0A437GYY9</accession>
<evidence type="ECO:0000256" key="1">
    <source>
        <dbReference type="ARBA" id="ARBA00004651"/>
    </source>
</evidence>
<organism evidence="11 12">
    <name type="scientific">Croceicoccus ponticola</name>
    <dbReference type="NCBI Taxonomy" id="2217664"/>
    <lineage>
        <taxon>Bacteria</taxon>
        <taxon>Pseudomonadati</taxon>
        <taxon>Pseudomonadota</taxon>
        <taxon>Alphaproteobacteria</taxon>
        <taxon>Sphingomonadales</taxon>
        <taxon>Erythrobacteraceae</taxon>
        <taxon>Croceicoccus</taxon>
    </lineage>
</organism>
<protein>
    <submittedName>
        <fullName evidence="11">Sodium:proton antiporter</fullName>
    </submittedName>
</protein>
<proteinExistence type="predicted"/>
<dbReference type="InterPro" id="IPR038770">
    <property type="entry name" value="Na+/solute_symporter_sf"/>
</dbReference>
<dbReference type="PANTHER" id="PTHR32507">
    <property type="entry name" value="NA(+)/H(+) ANTIPORTER 1"/>
    <property type="match status" value="1"/>
</dbReference>
<keyword evidence="2" id="KW-0813">Transport</keyword>
<feature type="transmembrane region" description="Helical" evidence="9">
    <location>
        <begin position="175"/>
        <end position="197"/>
    </location>
</feature>
<dbReference type="EMBL" id="RXOL01000002">
    <property type="protein sequence ID" value="RVQ67670.1"/>
    <property type="molecule type" value="Genomic_DNA"/>
</dbReference>
<evidence type="ECO:0000256" key="5">
    <source>
        <dbReference type="ARBA" id="ARBA00022692"/>
    </source>
</evidence>
<name>A0A437GYY9_9SPHN</name>